<dbReference type="AlphaFoldDB" id="A0A836I939"/>
<dbReference type="EMBL" id="JAFJZO010000018">
    <property type="protein sequence ID" value="KAG5507629.1"/>
    <property type="molecule type" value="Genomic_DNA"/>
</dbReference>
<evidence type="ECO:0000256" key="8">
    <source>
        <dbReference type="ARBA" id="ARBA00041244"/>
    </source>
</evidence>
<evidence type="ECO:0000256" key="6">
    <source>
        <dbReference type="ARBA" id="ARBA00023203"/>
    </source>
</evidence>
<keyword evidence="4 10" id="KW-0853">WD repeat</keyword>
<evidence type="ECO:0000313" key="12">
    <source>
        <dbReference type="Proteomes" id="UP000674318"/>
    </source>
</evidence>
<dbReference type="GeneID" id="94292604"/>
<dbReference type="Proteomes" id="UP000674318">
    <property type="component" value="Unassembled WGS sequence"/>
</dbReference>
<evidence type="ECO:0000256" key="7">
    <source>
        <dbReference type="ARBA" id="ARBA00023212"/>
    </source>
</evidence>
<accession>A0A836I939</accession>
<dbReference type="InterPro" id="IPR015943">
    <property type="entry name" value="WD40/YVTN_repeat-like_dom_sf"/>
</dbReference>
<dbReference type="RefSeq" id="XP_067757944.1">
    <property type="nucleotide sequence ID" value="XM_067902527.1"/>
</dbReference>
<evidence type="ECO:0000256" key="1">
    <source>
        <dbReference type="ARBA" id="ARBA00004245"/>
    </source>
</evidence>
<evidence type="ECO:0000256" key="4">
    <source>
        <dbReference type="ARBA" id="ARBA00022574"/>
    </source>
</evidence>
<dbReference type="SMART" id="SM00320">
    <property type="entry name" value="WD40"/>
    <property type="match status" value="4"/>
</dbReference>
<dbReference type="SUPFAM" id="SSF50978">
    <property type="entry name" value="WD40 repeat-like"/>
    <property type="match status" value="1"/>
</dbReference>
<comment type="subcellular location">
    <subcellularLocation>
        <location evidence="1">Cytoplasm</location>
        <location evidence="1">Cytoskeleton</location>
    </subcellularLocation>
</comment>
<keyword evidence="6" id="KW-0009">Actin-binding</keyword>
<evidence type="ECO:0000256" key="5">
    <source>
        <dbReference type="ARBA" id="ARBA00022737"/>
    </source>
</evidence>
<dbReference type="OrthoDB" id="406844at2759"/>
<name>A0A836I939_9TRYP</name>
<dbReference type="GO" id="GO:0034314">
    <property type="term" value="P:Arp2/3 complex-mediated actin nucleation"/>
    <property type="evidence" value="ECO:0007669"/>
    <property type="project" value="InterPro"/>
</dbReference>
<dbReference type="PROSITE" id="PS50082">
    <property type="entry name" value="WD_REPEATS_2"/>
    <property type="match status" value="1"/>
</dbReference>
<dbReference type="GO" id="GO:0005885">
    <property type="term" value="C:Arp2/3 protein complex"/>
    <property type="evidence" value="ECO:0007669"/>
    <property type="project" value="InterPro"/>
</dbReference>
<evidence type="ECO:0000256" key="10">
    <source>
        <dbReference type="PROSITE-ProRule" id="PRU00221"/>
    </source>
</evidence>
<dbReference type="GO" id="GO:0051015">
    <property type="term" value="F:actin filament binding"/>
    <property type="evidence" value="ECO:0007669"/>
    <property type="project" value="TreeGrafter"/>
</dbReference>
<comment type="caution">
    <text evidence="11">The sequence shown here is derived from an EMBL/GenBank/DDBJ whole genome shotgun (WGS) entry which is preliminary data.</text>
</comment>
<organism evidence="11 12">
    <name type="scientific">Porcisia hertigi</name>
    <dbReference type="NCBI Taxonomy" id="2761500"/>
    <lineage>
        <taxon>Eukaryota</taxon>
        <taxon>Discoba</taxon>
        <taxon>Euglenozoa</taxon>
        <taxon>Kinetoplastea</taxon>
        <taxon>Metakinetoplastina</taxon>
        <taxon>Trypanosomatida</taxon>
        <taxon>Trypanosomatidae</taxon>
        <taxon>Leishmaniinae</taxon>
        <taxon>Porcisia</taxon>
    </lineage>
</organism>
<keyword evidence="5" id="KW-0677">Repeat</keyword>
<evidence type="ECO:0000256" key="9">
    <source>
        <dbReference type="ARBA" id="ARBA00041789"/>
    </source>
</evidence>
<dbReference type="PANTHER" id="PTHR10709:SF2">
    <property type="entry name" value="ACTIN-RELATED PROTEIN 2_3 COMPLEX SUBUNIT"/>
    <property type="match status" value="1"/>
</dbReference>
<reference evidence="11 12" key="1">
    <citation type="submission" date="2021-02" db="EMBL/GenBank/DDBJ databases">
        <title>Porcisia hertigi Genome sequencing and assembly.</title>
        <authorList>
            <person name="Almutairi H."/>
            <person name="Gatherer D."/>
        </authorList>
    </citation>
    <scope>NUCLEOTIDE SEQUENCE [LARGE SCALE GENOMIC DNA]</scope>
    <source>
        <strain evidence="11 12">C119</strain>
    </source>
</reference>
<dbReference type="InterPro" id="IPR001680">
    <property type="entry name" value="WD40_rpt"/>
</dbReference>
<keyword evidence="12" id="KW-1185">Reference proteome</keyword>
<dbReference type="KEGG" id="phet:94292604"/>
<gene>
    <name evidence="11" type="ORF">JKF63_06578</name>
</gene>
<evidence type="ECO:0000256" key="3">
    <source>
        <dbReference type="ARBA" id="ARBA00022490"/>
    </source>
</evidence>
<comment type="similarity">
    <text evidence="2">Belongs to the WD repeat ARPC1 family.</text>
</comment>
<protein>
    <recommendedName>
        <fullName evidence="8">Arp2/3 complex 41 kDa subunit</fullName>
    </recommendedName>
    <alternativeName>
        <fullName evidence="9">p41-ARC</fullName>
    </alternativeName>
</protein>
<feature type="repeat" description="WD" evidence="10">
    <location>
        <begin position="329"/>
        <end position="363"/>
    </location>
</feature>
<dbReference type="InterPro" id="IPR017383">
    <property type="entry name" value="ARPC1"/>
</dbReference>
<evidence type="ECO:0000313" key="11">
    <source>
        <dbReference type="EMBL" id="KAG5507629.1"/>
    </source>
</evidence>
<dbReference type="InterPro" id="IPR036322">
    <property type="entry name" value="WD40_repeat_dom_sf"/>
</dbReference>
<keyword evidence="3" id="KW-0963">Cytoplasm</keyword>
<dbReference type="Gene3D" id="2.130.10.10">
    <property type="entry name" value="YVTN repeat-like/Quinoprotein amine dehydrogenase"/>
    <property type="match status" value="1"/>
</dbReference>
<evidence type="ECO:0000256" key="2">
    <source>
        <dbReference type="ARBA" id="ARBA00006260"/>
    </source>
</evidence>
<proteinExistence type="inferred from homology"/>
<dbReference type="PANTHER" id="PTHR10709">
    <property type="entry name" value="ACTIN-RELATED PROTEIN 2/3 COMPLEX SUBUNIT 1"/>
    <property type="match status" value="1"/>
</dbReference>
<keyword evidence="7" id="KW-0206">Cytoskeleton</keyword>
<sequence length="576" mass="60215">MVSVSCITHTTSEGDNGHAVPRLLSRSRAPSLVALSFNHDGSRVAYAVRRVQTLPRNGACEDACCIFVANTNVPAPSASRSPLPPVPCAAVAPLAQWTVLQVLSGIHDAPITALSWCQRTGALLSTSADRGACVWVPQSNESTAKEETRQASKEEVYGAACNGSESASACLGGIEAAPFCLVPQIVMLSVEVLLCPTSVAWSVEGTKLYIGTSGGTVAVGRYDARQKWWICRLIDDHGRPPNGDPSADTSTPSSTSGRAVTALAAHPVDNTRIAVARLDGTVQVFSTHLKSVDGALAGSGRGHSSGDNAGATAKPFSCTYLSHFLPCCVHGLAWSPSGQQLAVVGHDSALHVWNWNASRSSSLGSPGGTHTSADNRPSVGDVDECEAAHTVLLRLSQVPLLRCEFASEDVLVAVGFEGRLDAFESSAPSTQPGVQSQRTWQLVPQHTVTQRAKGARGAADTSTHLLPRAPANVEVEDREMKTPRSGGQTAPSRLGVPKGIVAHERQAADIATGSPATQHVDDRPPHAWPNNLLVRIPSSGGAAAAADTMDATFVSTGHDGCVHLWRVCGTTLGVHQ</sequence>
<dbReference type="Pfam" id="PF00400">
    <property type="entry name" value="WD40"/>
    <property type="match status" value="1"/>
</dbReference>